<dbReference type="AlphaFoldDB" id="A0AAD3CTP7"/>
<proteinExistence type="predicted"/>
<gene>
    <name evidence="2" type="ORF">CTEN210_07176</name>
</gene>
<sequence>MSETTEALDTLVSLFKLLPKEKKFLLRPVKEDVTEIPFEKLLKESKLDILEKGVTQKHVDALLTELGVLRTRTMPNGVQGYELREFDYSKLRSLLRKREAPPTMVQTSSRSKRTRTSNASGIITLPPSATSAANTSAAVDASAVNANDNAANATATATAKRYSATLPPTITNISKCTPSIVFGNHLTIEIQELDFTSRPRMYKGKEIQLTSKTPYNIDDNTRHLVITTTIMMGYWTDSSNIEWDRITVATMWHVYYLKGYKKPSTRA</sequence>
<protein>
    <submittedName>
        <fullName evidence="2">Uncharacterized protein</fullName>
    </submittedName>
</protein>
<evidence type="ECO:0000313" key="2">
    <source>
        <dbReference type="EMBL" id="GFH50700.1"/>
    </source>
</evidence>
<dbReference type="EMBL" id="BLLK01000040">
    <property type="protein sequence ID" value="GFH50700.1"/>
    <property type="molecule type" value="Genomic_DNA"/>
</dbReference>
<name>A0AAD3CTP7_9STRA</name>
<accession>A0AAD3CTP7</accession>
<feature type="region of interest" description="Disordered" evidence="1">
    <location>
        <begin position="100"/>
        <end position="127"/>
    </location>
</feature>
<keyword evidence="3" id="KW-1185">Reference proteome</keyword>
<dbReference type="Proteomes" id="UP001054902">
    <property type="component" value="Unassembled WGS sequence"/>
</dbReference>
<organism evidence="2 3">
    <name type="scientific">Chaetoceros tenuissimus</name>
    <dbReference type="NCBI Taxonomy" id="426638"/>
    <lineage>
        <taxon>Eukaryota</taxon>
        <taxon>Sar</taxon>
        <taxon>Stramenopiles</taxon>
        <taxon>Ochrophyta</taxon>
        <taxon>Bacillariophyta</taxon>
        <taxon>Coscinodiscophyceae</taxon>
        <taxon>Chaetocerotophycidae</taxon>
        <taxon>Chaetocerotales</taxon>
        <taxon>Chaetocerotaceae</taxon>
        <taxon>Chaetoceros</taxon>
    </lineage>
</organism>
<reference evidence="2 3" key="1">
    <citation type="journal article" date="2021" name="Sci. Rep.">
        <title>The genome of the diatom Chaetoceros tenuissimus carries an ancient integrated fragment of an extant virus.</title>
        <authorList>
            <person name="Hongo Y."/>
            <person name="Kimura K."/>
            <person name="Takaki Y."/>
            <person name="Yoshida Y."/>
            <person name="Baba S."/>
            <person name="Kobayashi G."/>
            <person name="Nagasaki K."/>
            <person name="Hano T."/>
            <person name="Tomaru Y."/>
        </authorList>
    </citation>
    <scope>NUCLEOTIDE SEQUENCE [LARGE SCALE GENOMIC DNA]</scope>
    <source>
        <strain evidence="2 3">NIES-3715</strain>
    </source>
</reference>
<comment type="caution">
    <text evidence="2">The sequence shown here is derived from an EMBL/GenBank/DDBJ whole genome shotgun (WGS) entry which is preliminary data.</text>
</comment>
<evidence type="ECO:0000256" key="1">
    <source>
        <dbReference type="SAM" id="MobiDB-lite"/>
    </source>
</evidence>
<evidence type="ECO:0000313" key="3">
    <source>
        <dbReference type="Proteomes" id="UP001054902"/>
    </source>
</evidence>